<protein>
    <submittedName>
        <fullName evidence="1">Uncharacterized protein</fullName>
    </submittedName>
</protein>
<feature type="non-terminal residue" evidence="1">
    <location>
        <position position="161"/>
    </location>
</feature>
<comment type="caution">
    <text evidence="1">The sequence shown here is derived from an EMBL/GenBank/DDBJ whole genome shotgun (WGS) entry which is preliminary data.</text>
</comment>
<dbReference type="Proteomes" id="UP000266841">
    <property type="component" value="Unassembled WGS sequence"/>
</dbReference>
<name>K0RT28_THAOC</name>
<accession>K0RT28</accession>
<sequence length="161" mass="17899">MSKMIKTKFVPASIRTLQRMATALDKKELIRNDGWGKPKGGRKRKMNNDEISNYISTLKPGQSIGQKEPASSAIPAKLRAVASLDGDIPQLQAVKEELQLLADNGVTLNKGNPSRTLVEQACDLAVIFKLLHQRLPMRTMRHISVEDSPLKKTLFDAFEFG</sequence>
<evidence type="ECO:0000313" key="1">
    <source>
        <dbReference type="EMBL" id="EJK55524.1"/>
    </source>
</evidence>
<proteinExistence type="predicted"/>
<reference evidence="1 2" key="1">
    <citation type="journal article" date="2012" name="Genome Biol.">
        <title>Genome and low-iron response of an oceanic diatom adapted to chronic iron limitation.</title>
        <authorList>
            <person name="Lommer M."/>
            <person name="Specht M."/>
            <person name="Roy A.S."/>
            <person name="Kraemer L."/>
            <person name="Andreson R."/>
            <person name="Gutowska M.A."/>
            <person name="Wolf J."/>
            <person name="Bergner S.V."/>
            <person name="Schilhabel M.B."/>
            <person name="Klostermeier U.C."/>
            <person name="Beiko R.G."/>
            <person name="Rosenstiel P."/>
            <person name="Hippler M."/>
            <person name="Laroche J."/>
        </authorList>
    </citation>
    <scope>NUCLEOTIDE SEQUENCE [LARGE SCALE GENOMIC DNA]</scope>
    <source>
        <strain evidence="1 2">CCMP1005</strain>
    </source>
</reference>
<dbReference type="AlphaFoldDB" id="K0RT28"/>
<organism evidence="1 2">
    <name type="scientific">Thalassiosira oceanica</name>
    <name type="common">Marine diatom</name>
    <dbReference type="NCBI Taxonomy" id="159749"/>
    <lineage>
        <taxon>Eukaryota</taxon>
        <taxon>Sar</taxon>
        <taxon>Stramenopiles</taxon>
        <taxon>Ochrophyta</taxon>
        <taxon>Bacillariophyta</taxon>
        <taxon>Coscinodiscophyceae</taxon>
        <taxon>Thalassiosirophycidae</taxon>
        <taxon>Thalassiosirales</taxon>
        <taxon>Thalassiosiraceae</taxon>
        <taxon>Thalassiosira</taxon>
    </lineage>
</organism>
<evidence type="ECO:0000313" key="2">
    <source>
        <dbReference type="Proteomes" id="UP000266841"/>
    </source>
</evidence>
<gene>
    <name evidence="1" type="ORF">THAOC_24740</name>
</gene>
<dbReference type="EMBL" id="AGNL01033840">
    <property type="protein sequence ID" value="EJK55524.1"/>
    <property type="molecule type" value="Genomic_DNA"/>
</dbReference>
<keyword evidence="2" id="KW-1185">Reference proteome</keyword>